<comment type="caution">
    <text evidence="2">The sequence shown here is derived from an EMBL/GenBank/DDBJ whole genome shotgun (WGS) entry which is preliminary data.</text>
</comment>
<feature type="non-terminal residue" evidence="2">
    <location>
        <position position="51"/>
    </location>
</feature>
<dbReference type="AlphaFoldDB" id="A0A4Y2VHH2"/>
<name>A0A4Y2VHH2_ARAVE</name>
<dbReference type="Proteomes" id="UP000499080">
    <property type="component" value="Unassembled WGS sequence"/>
</dbReference>
<organism evidence="2 3">
    <name type="scientific">Araneus ventricosus</name>
    <name type="common">Orbweaver spider</name>
    <name type="synonym">Epeira ventricosa</name>
    <dbReference type="NCBI Taxonomy" id="182803"/>
    <lineage>
        <taxon>Eukaryota</taxon>
        <taxon>Metazoa</taxon>
        <taxon>Ecdysozoa</taxon>
        <taxon>Arthropoda</taxon>
        <taxon>Chelicerata</taxon>
        <taxon>Arachnida</taxon>
        <taxon>Araneae</taxon>
        <taxon>Araneomorphae</taxon>
        <taxon>Entelegynae</taxon>
        <taxon>Araneoidea</taxon>
        <taxon>Araneidae</taxon>
        <taxon>Araneus</taxon>
    </lineage>
</organism>
<sequence length="51" mass="5766">MGSRTQKATATNDFASEFSYEKETPEKVSNTGSMEIHNNIIARTLQHSRHN</sequence>
<feature type="region of interest" description="Disordered" evidence="1">
    <location>
        <begin position="1"/>
        <end position="51"/>
    </location>
</feature>
<proteinExistence type="predicted"/>
<keyword evidence="3" id="KW-1185">Reference proteome</keyword>
<feature type="compositionally biased region" description="Polar residues" evidence="1">
    <location>
        <begin position="1"/>
        <end position="14"/>
    </location>
</feature>
<dbReference type="EMBL" id="BGPR01046675">
    <property type="protein sequence ID" value="GBO23616.1"/>
    <property type="molecule type" value="Genomic_DNA"/>
</dbReference>
<accession>A0A4Y2VHH2</accession>
<evidence type="ECO:0000313" key="2">
    <source>
        <dbReference type="EMBL" id="GBO23616.1"/>
    </source>
</evidence>
<reference evidence="2 3" key="1">
    <citation type="journal article" date="2019" name="Sci. Rep.">
        <title>Orb-weaving spider Araneus ventricosus genome elucidates the spidroin gene catalogue.</title>
        <authorList>
            <person name="Kono N."/>
            <person name="Nakamura H."/>
            <person name="Ohtoshi R."/>
            <person name="Moran D.A.P."/>
            <person name="Shinohara A."/>
            <person name="Yoshida Y."/>
            <person name="Fujiwara M."/>
            <person name="Mori M."/>
            <person name="Tomita M."/>
            <person name="Arakawa K."/>
        </authorList>
    </citation>
    <scope>NUCLEOTIDE SEQUENCE [LARGE SCALE GENOMIC DNA]</scope>
</reference>
<evidence type="ECO:0000313" key="3">
    <source>
        <dbReference type="Proteomes" id="UP000499080"/>
    </source>
</evidence>
<gene>
    <name evidence="2" type="ORF">AVEN_83892_1</name>
</gene>
<protein>
    <submittedName>
        <fullName evidence="2">Uncharacterized protein</fullName>
    </submittedName>
</protein>
<evidence type="ECO:0000256" key="1">
    <source>
        <dbReference type="SAM" id="MobiDB-lite"/>
    </source>
</evidence>